<evidence type="ECO:0008006" key="4">
    <source>
        <dbReference type="Google" id="ProtNLM"/>
    </source>
</evidence>
<dbReference type="Proteomes" id="UP000242515">
    <property type="component" value="Unassembled WGS sequence"/>
</dbReference>
<dbReference type="Gene3D" id="2.130.10.10">
    <property type="entry name" value="YVTN repeat-like/Quinoprotein amine dehydrogenase"/>
    <property type="match status" value="1"/>
</dbReference>
<dbReference type="STRING" id="988801.SAMN05216522_11730"/>
<dbReference type="PROSITE" id="PS51257">
    <property type="entry name" value="PROKAR_LIPOPROTEIN"/>
    <property type="match status" value="1"/>
</dbReference>
<reference evidence="3" key="1">
    <citation type="submission" date="2016-10" db="EMBL/GenBank/DDBJ databases">
        <authorList>
            <person name="Varghese N."/>
            <person name="Submissions S."/>
        </authorList>
    </citation>
    <scope>NUCLEOTIDE SEQUENCE [LARGE SCALE GENOMIC DNA]</scope>
    <source>
        <strain evidence="3">8N4</strain>
    </source>
</reference>
<dbReference type="InterPro" id="IPR011048">
    <property type="entry name" value="Haem_d1_sf"/>
</dbReference>
<feature type="chain" id="PRO_5017193134" description="DNA-binding beta-propeller fold protein YncE" evidence="1">
    <location>
        <begin position="31"/>
        <end position="368"/>
    </location>
</feature>
<keyword evidence="3" id="KW-1185">Reference proteome</keyword>
<dbReference type="InterPro" id="IPR051200">
    <property type="entry name" value="Host-pathogen_enzymatic-act"/>
</dbReference>
<organism evidence="2 3">
    <name type="scientific">Rosenbergiella nectarea</name>
    <dbReference type="NCBI Taxonomy" id="988801"/>
    <lineage>
        <taxon>Bacteria</taxon>
        <taxon>Pseudomonadati</taxon>
        <taxon>Pseudomonadota</taxon>
        <taxon>Gammaproteobacteria</taxon>
        <taxon>Enterobacterales</taxon>
        <taxon>Erwiniaceae</taxon>
        <taxon>Rosenbergiella</taxon>
    </lineage>
</organism>
<keyword evidence="1" id="KW-0732">Signal</keyword>
<sequence>MFTTRRSSSPLLISALTLATVMISGCQSHSTSKMTPPPAPKPPTVATSSAVQEKAIGEGLYEMALFGPSSTLYVASAQSFKNDNGGVLYKVNPTTLAVTGLTHTDLKNFGMASQAGNDFFYTTNSLDGTVSKVDVKSGKVVKRLALSKKNSKGETDGARELLWVGNELYVGAVANPGYISVIDTRTFTVKTRITHAGKWVTGLLYSPATQRIYAGNGSGEILVINPKSHRIEKRWTTGESKTNLFLNFAEDAATHRLFVTDNSQGKATYVFDELSGKVIKKIPGDSLGIKFNAQRNELYISQRESKQVLRVDATTYAVKQQWRFAGAPNSLLLSDEGKTLFVTVKQELNKDYSAKGPDSLVRIDLSAQ</sequence>
<evidence type="ECO:0000313" key="3">
    <source>
        <dbReference type="Proteomes" id="UP000242515"/>
    </source>
</evidence>
<proteinExistence type="predicted"/>
<gene>
    <name evidence="2" type="ORF">SAMN05216522_11730</name>
</gene>
<dbReference type="RefSeq" id="WP_092678320.1">
    <property type="nucleotide sequence ID" value="NZ_FOGC01000017.1"/>
</dbReference>
<dbReference type="EMBL" id="FOGC01000017">
    <property type="protein sequence ID" value="SER25730.1"/>
    <property type="molecule type" value="Genomic_DNA"/>
</dbReference>
<dbReference type="InterPro" id="IPR015943">
    <property type="entry name" value="WD40/YVTN_repeat-like_dom_sf"/>
</dbReference>
<evidence type="ECO:0000313" key="2">
    <source>
        <dbReference type="EMBL" id="SER25730.1"/>
    </source>
</evidence>
<evidence type="ECO:0000256" key="1">
    <source>
        <dbReference type="SAM" id="SignalP"/>
    </source>
</evidence>
<dbReference type="SUPFAM" id="SSF51004">
    <property type="entry name" value="C-terminal (heme d1) domain of cytochrome cd1-nitrite reductase"/>
    <property type="match status" value="1"/>
</dbReference>
<feature type="signal peptide" evidence="1">
    <location>
        <begin position="1"/>
        <end position="30"/>
    </location>
</feature>
<dbReference type="AlphaFoldDB" id="A0A1H9MPV0"/>
<dbReference type="PANTHER" id="PTHR47197">
    <property type="entry name" value="PROTEIN NIRF"/>
    <property type="match status" value="1"/>
</dbReference>
<dbReference type="PANTHER" id="PTHR47197:SF3">
    <property type="entry name" value="DIHYDRO-HEME D1 DEHYDROGENASE"/>
    <property type="match status" value="1"/>
</dbReference>
<accession>A0A1H9MPV0</accession>
<protein>
    <recommendedName>
        <fullName evidence="4">DNA-binding beta-propeller fold protein YncE</fullName>
    </recommendedName>
</protein>
<name>A0A1H9MPV0_9GAMM</name>
<dbReference type="OrthoDB" id="7258407at2"/>